<dbReference type="InterPro" id="IPR045137">
    <property type="entry name" value="RBM26/27"/>
</dbReference>
<dbReference type="STRING" id="90262.A0A1X2IA75"/>
<dbReference type="SUPFAM" id="SSF54928">
    <property type="entry name" value="RNA-binding domain, RBD"/>
    <property type="match status" value="1"/>
</dbReference>
<proteinExistence type="predicted"/>
<comment type="caution">
    <text evidence="8">The sequence shown here is derived from an EMBL/GenBank/DDBJ whole genome shotgun (WGS) entry which is preliminary data.</text>
</comment>
<dbReference type="Pfam" id="PF00642">
    <property type="entry name" value="zf-CCCH"/>
    <property type="match status" value="1"/>
</dbReference>
<dbReference type="EMBL" id="MCGE01000018">
    <property type="protein sequence ID" value="ORZ12659.1"/>
    <property type="molecule type" value="Genomic_DNA"/>
</dbReference>
<dbReference type="InterPro" id="IPR000571">
    <property type="entry name" value="Znf_CCCH"/>
</dbReference>
<feature type="domain" description="C3H1-type" evidence="7">
    <location>
        <begin position="161"/>
        <end position="189"/>
    </location>
</feature>
<evidence type="ECO:0000259" key="7">
    <source>
        <dbReference type="PROSITE" id="PS50103"/>
    </source>
</evidence>
<dbReference type="SMART" id="SM00356">
    <property type="entry name" value="ZnF_C3H1"/>
    <property type="match status" value="1"/>
</dbReference>
<feature type="region of interest" description="Disordered" evidence="5">
    <location>
        <begin position="260"/>
        <end position="304"/>
    </location>
</feature>
<gene>
    <name evidence="8" type="ORF">BCR42DRAFT_439776</name>
</gene>
<keyword evidence="9" id="KW-1185">Reference proteome</keyword>
<dbReference type="PROSITE" id="PS50103">
    <property type="entry name" value="ZF_C3H1"/>
    <property type="match status" value="1"/>
</dbReference>
<evidence type="ECO:0000313" key="8">
    <source>
        <dbReference type="EMBL" id="ORZ12659.1"/>
    </source>
</evidence>
<evidence type="ECO:0008006" key="10">
    <source>
        <dbReference type="Google" id="ProtNLM"/>
    </source>
</evidence>
<dbReference type="PANTHER" id="PTHR14398">
    <property type="entry name" value="RNA RECOGNITION RRM/RNP DOMAIN"/>
    <property type="match status" value="1"/>
</dbReference>
<dbReference type="InterPro" id="IPR012677">
    <property type="entry name" value="Nucleotide-bd_a/b_plait_sf"/>
</dbReference>
<keyword evidence="3" id="KW-0862">Zinc</keyword>
<feature type="compositionally biased region" description="Basic and acidic residues" evidence="5">
    <location>
        <begin position="273"/>
        <end position="282"/>
    </location>
</feature>
<sequence>MSSHSLWKASPQLISNRLREKLQEFFEDETTGFIDRLLSYLNINEPDNTNNDGQATAIIVRTSNLRGAEDEDDEDDRDRSFKHRRHRYEDDTQDEFRSNRQKRRLSPQDDSDGQNKLPRNYGPHRDDPAASDMTNRYSNNNRRDAGYHDRYNGNNGRPTWKNTKPMCKDYNEKGYCIRGGLCPYDHGKDTIVYEDRNPFSNQIMPMIPPSSNIPINMPNMFDKDVFAPENMTLMQNAMMAFPGMLPSPEDFMKTMVKQQQPQYGSGGGPMKRARVDGLDGRGRGRGGYGSGDQHSDRHQPQQRLTTTLVIDNTPLEKCQMIPINEYFKKFGNITNINLQSQKALVQFSTRAEAEAAHASPEVIFDNRFVKRKNQKRPALIYEPDLSLVAAKAAELQKLRDEKLKKRQEQLKAVLDLQKQKEQLLQQQIDEQKNLLAKLTNKTLTQAQKEKLLRYLRKISSDIDNSKSDNDQVVARPAPPAASMGISSVGLNRSSSYQNVHSNRDYGHGGRDGWPTRGDGSAMMKRSLDNLPTKVMVKDIPQDINEEDSKEHFGQFGRLVSFENIENGAVAHYAQRFEAEKAMVMGSKFISGKLSLSWHTNIQSASPSV</sequence>
<dbReference type="GO" id="GO:0008270">
    <property type="term" value="F:zinc ion binding"/>
    <property type="evidence" value="ECO:0007669"/>
    <property type="project" value="UniProtKB-KW"/>
</dbReference>
<evidence type="ECO:0000256" key="1">
    <source>
        <dbReference type="ARBA" id="ARBA00022884"/>
    </source>
</evidence>
<evidence type="ECO:0000259" key="6">
    <source>
        <dbReference type="PROSITE" id="PS50102"/>
    </source>
</evidence>
<dbReference type="PROSITE" id="PS50102">
    <property type="entry name" value="RRM"/>
    <property type="match status" value="2"/>
</dbReference>
<organism evidence="8 9">
    <name type="scientific">Absidia repens</name>
    <dbReference type="NCBI Taxonomy" id="90262"/>
    <lineage>
        <taxon>Eukaryota</taxon>
        <taxon>Fungi</taxon>
        <taxon>Fungi incertae sedis</taxon>
        <taxon>Mucoromycota</taxon>
        <taxon>Mucoromycotina</taxon>
        <taxon>Mucoromycetes</taxon>
        <taxon>Mucorales</taxon>
        <taxon>Cunninghamellaceae</taxon>
        <taxon>Absidia</taxon>
    </lineage>
</organism>
<protein>
    <recommendedName>
        <fullName evidence="10">C3H1-type domain-containing protein</fullName>
    </recommendedName>
</protein>
<dbReference type="CDD" id="cd12257">
    <property type="entry name" value="RRM1_RBM26_like"/>
    <property type="match status" value="1"/>
</dbReference>
<name>A0A1X2IA75_9FUNG</name>
<evidence type="ECO:0000256" key="2">
    <source>
        <dbReference type="PROSITE-ProRule" id="PRU00176"/>
    </source>
</evidence>
<dbReference type="Gene3D" id="3.30.70.330">
    <property type="match status" value="2"/>
</dbReference>
<dbReference type="OrthoDB" id="443401at2759"/>
<feature type="domain" description="RRM" evidence="6">
    <location>
        <begin position="306"/>
        <end position="376"/>
    </location>
</feature>
<evidence type="ECO:0000313" key="9">
    <source>
        <dbReference type="Proteomes" id="UP000193560"/>
    </source>
</evidence>
<keyword evidence="1 2" id="KW-0694">RNA-binding</keyword>
<feature type="compositionally biased region" description="Basic and acidic residues" evidence="5">
    <location>
        <begin position="87"/>
        <end position="98"/>
    </location>
</feature>
<dbReference type="GO" id="GO:0003723">
    <property type="term" value="F:RNA binding"/>
    <property type="evidence" value="ECO:0007669"/>
    <property type="project" value="UniProtKB-UniRule"/>
</dbReference>
<dbReference type="AlphaFoldDB" id="A0A1X2IA75"/>
<keyword evidence="3" id="KW-0479">Metal-binding</keyword>
<evidence type="ECO:0000256" key="5">
    <source>
        <dbReference type="SAM" id="MobiDB-lite"/>
    </source>
</evidence>
<accession>A0A1X2IA75</accession>
<keyword evidence="3" id="KW-0863">Zinc-finger</keyword>
<dbReference type="InterPro" id="IPR035979">
    <property type="entry name" value="RBD_domain_sf"/>
</dbReference>
<reference evidence="8 9" key="1">
    <citation type="submission" date="2016-07" db="EMBL/GenBank/DDBJ databases">
        <title>Pervasive Adenine N6-methylation of Active Genes in Fungi.</title>
        <authorList>
            <consortium name="DOE Joint Genome Institute"/>
            <person name="Mondo S.J."/>
            <person name="Dannebaum R.O."/>
            <person name="Kuo R.C."/>
            <person name="Labutti K."/>
            <person name="Haridas S."/>
            <person name="Kuo A."/>
            <person name="Salamov A."/>
            <person name="Ahrendt S.R."/>
            <person name="Lipzen A."/>
            <person name="Sullivan W."/>
            <person name="Andreopoulos W.B."/>
            <person name="Clum A."/>
            <person name="Lindquist E."/>
            <person name="Daum C."/>
            <person name="Ramamoorthy G.K."/>
            <person name="Gryganskyi A."/>
            <person name="Culley D."/>
            <person name="Magnuson J.K."/>
            <person name="James T.Y."/>
            <person name="O'Malley M.A."/>
            <person name="Stajich J.E."/>
            <person name="Spatafora J.W."/>
            <person name="Visel A."/>
            <person name="Grigoriev I.V."/>
        </authorList>
    </citation>
    <scope>NUCLEOTIDE SEQUENCE [LARGE SCALE GENOMIC DNA]</scope>
    <source>
        <strain evidence="8 9">NRRL 1336</strain>
    </source>
</reference>
<feature type="coiled-coil region" evidence="4">
    <location>
        <begin position="388"/>
        <end position="441"/>
    </location>
</feature>
<feature type="zinc finger region" description="C3H1-type" evidence="3">
    <location>
        <begin position="161"/>
        <end position="189"/>
    </location>
</feature>
<dbReference type="GO" id="GO:0005634">
    <property type="term" value="C:nucleus"/>
    <property type="evidence" value="ECO:0007669"/>
    <property type="project" value="TreeGrafter"/>
</dbReference>
<dbReference type="Proteomes" id="UP000193560">
    <property type="component" value="Unassembled WGS sequence"/>
</dbReference>
<feature type="domain" description="RRM" evidence="6">
    <location>
        <begin position="532"/>
        <end position="600"/>
    </location>
</feature>
<dbReference type="InterPro" id="IPR000504">
    <property type="entry name" value="RRM_dom"/>
</dbReference>
<dbReference type="PANTHER" id="PTHR14398:SF0">
    <property type="entry name" value="ZINC FINGER PROTEIN SWM"/>
    <property type="match status" value="1"/>
</dbReference>
<keyword evidence="4" id="KW-0175">Coiled coil</keyword>
<feature type="compositionally biased region" description="Basic and acidic residues" evidence="5">
    <location>
        <begin position="141"/>
        <end position="151"/>
    </location>
</feature>
<feature type="region of interest" description="Disordered" evidence="5">
    <location>
        <begin position="66"/>
        <end position="159"/>
    </location>
</feature>
<evidence type="ECO:0000256" key="4">
    <source>
        <dbReference type="SAM" id="Coils"/>
    </source>
</evidence>
<feature type="region of interest" description="Disordered" evidence="5">
    <location>
        <begin position="464"/>
        <end position="489"/>
    </location>
</feature>
<evidence type="ECO:0000256" key="3">
    <source>
        <dbReference type="PROSITE-ProRule" id="PRU00723"/>
    </source>
</evidence>